<evidence type="ECO:0000313" key="1">
    <source>
        <dbReference type="EMBL" id="MBX49638.1"/>
    </source>
</evidence>
<protein>
    <submittedName>
        <fullName evidence="1">Uncharacterized protein</fullName>
    </submittedName>
</protein>
<accession>A0A2P2P4G6</accession>
<reference evidence="1" key="1">
    <citation type="submission" date="2018-02" db="EMBL/GenBank/DDBJ databases">
        <title>Rhizophora mucronata_Transcriptome.</title>
        <authorList>
            <person name="Meera S.P."/>
            <person name="Sreeshan A."/>
            <person name="Augustine A."/>
        </authorList>
    </citation>
    <scope>NUCLEOTIDE SEQUENCE</scope>
    <source>
        <tissue evidence="1">Leaf</tissue>
    </source>
</reference>
<sequence length="60" mass="7117">MNTRAATCFIVLDAFYQTIMSYSYILPLPHLVHCWVDSYNLNYALSIKSLTRGFPWERER</sequence>
<dbReference type="EMBL" id="GGEC01069154">
    <property type="protein sequence ID" value="MBX49638.1"/>
    <property type="molecule type" value="Transcribed_RNA"/>
</dbReference>
<organism evidence="1">
    <name type="scientific">Rhizophora mucronata</name>
    <name type="common">Asiatic mangrove</name>
    <dbReference type="NCBI Taxonomy" id="61149"/>
    <lineage>
        <taxon>Eukaryota</taxon>
        <taxon>Viridiplantae</taxon>
        <taxon>Streptophyta</taxon>
        <taxon>Embryophyta</taxon>
        <taxon>Tracheophyta</taxon>
        <taxon>Spermatophyta</taxon>
        <taxon>Magnoliopsida</taxon>
        <taxon>eudicotyledons</taxon>
        <taxon>Gunneridae</taxon>
        <taxon>Pentapetalae</taxon>
        <taxon>rosids</taxon>
        <taxon>fabids</taxon>
        <taxon>Malpighiales</taxon>
        <taxon>Rhizophoraceae</taxon>
        <taxon>Rhizophora</taxon>
    </lineage>
</organism>
<proteinExistence type="predicted"/>
<dbReference type="AlphaFoldDB" id="A0A2P2P4G6"/>
<name>A0A2P2P4G6_RHIMU</name>